<name>A0A167CD65_COLIC</name>
<keyword evidence="1" id="KW-0808">Transferase</keyword>
<keyword evidence="2" id="KW-1185">Reference proteome</keyword>
<dbReference type="GO" id="GO:0032259">
    <property type="term" value="P:methylation"/>
    <property type="evidence" value="ECO:0007669"/>
    <property type="project" value="UniProtKB-KW"/>
</dbReference>
<reference evidence="1 2" key="1">
    <citation type="submission" date="2015-06" db="EMBL/GenBank/DDBJ databases">
        <title>Survival trade-offs in plant roots during colonization by closely related pathogenic and mutualistic fungi.</title>
        <authorList>
            <person name="Hacquard S."/>
            <person name="Kracher B."/>
            <person name="Hiruma K."/>
            <person name="Weinman A."/>
            <person name="Muench P."/>
            <person name="Garrido Oter R."/>
            <person name="Ver Loren van Themaat E."/>
            <person name="Dallerey J.-F."/>
            <person name="Damm U."/>
            <person name="Henrissat B."/>
            <person name="Lespinet O."/>
            <person name="Thon M."/>
            <person name="Kemen E."/>
            <person name="McHardy A.C."/>
            <person name="Schulze-Lefert P."/>
            <person name="O'Connell R.J."/>
        </authorList>
    </citation>
    <scope>NUCLEOTIDE SEQUENCE [LARGE SCALE GENOMIC DNA]</scope>
    <source>
        <strain evidence="1 2">MAFF 238704</strain>
    </source>
</reference>
<organism evidence="1 2">
    <name type="scientific">Colletotrichum incanum</name>
    <name type="common">Soybean anthracnose fungus</name>
    <dbReference type="NCBI Taxonomy" id="1573173"/>
    <lineage>
        <taxon>Eukaryota</taxon>
        <taxon>Fungi</taxon>
        <taxon>Dikarya</taxon>
        <taxon>Ascomycota</taxon>
        <taxon>Pezizomycotina</taxon>
        <taxon>Sordariomycetes</taxon>
        <taxon>Hypocreomycetidae</taxon>
        <taxon>Glomerellales</taxon>
        <taxon>Glomerellaceae</taxon>
        <taxon>Colletotrichum</taxon>
        <taxon>Colletotrichum spaethianum species complex</taxon>
    </lineage>
</organism>
<protein>
    <submittedName>
        <fullName evidence="1">Methyltransferase type 12</fullName>
    </submittedName>
</protein>
<dbReference type="GO" id="GO:0008168">
    <property type="term" value="F:methyltransferase activity"/>
    <property type="evidence" value="ECO:0007669"/>
    <property type="project" value="UniProtKB-KW"/>
</dbReference>
<dbReference type="AlphaFoldDB" id="A0A167CD65"/>
<dbReference type="EMBL" id="LFIW01001383">
    <property type="protein sequence ID" value="KZL82439.1"/>
    <property type="molecule type" value="Genomic_DNA"/>
</dbReference>
<dbReference type="Proteomes" id="UP000076584">
    <property type="component" value="Unassembled WGS sequence"/>
</dbReference>
<gene>
    <name evidence="1" type="ORF">CI238_03174</name>
</gene>
<keyword evidence="1" id="KW-0489">Methyltransferase</keyword>
<dbReference type="Gene3D" id="3.40.50.150">
    <property type="entry name" value="Vaccinia Virus protein VP39"/>
    <property type="match status" value="1"/>
</dbReference>
<evidence type="ECO:0000313" key="2">
    <source>
        <dbReference type="Proteomes" id="UP000076584"/>
    </source>
</evidence>
<dbReference type="SUPFAM" id="SSF53335">
    <property type="entry name" value="S-adenosyl-L-methionine-dependent methyltransferases"/>
    <property type="match status" value="1"/>
</dbReference>
<evidence type="ECO:0000313" key="1">
    <source>
        <dbReference type="EMBL" id="KZL82439.1"/>
    </source>
</evidence>
<dbReference type="InterPro" id="IPR029063">
    <property type="entry name" value="SAM-dependent_MTases_sf"/>
</dbReference>
<sequence>MTIEEQPEHFNNARKADFKSIYNQPDPRAYFAALTPLKYQIPDHALPFVNRVIELSSSTHQTSTNGGAKSSEKILDVCCSYGINAALLRHDLDLESMATHYASNPKLSAREQVAADKRFFASRQCHSGIEIVGLDVAPEPISYAVETGLLASGFAENLETADPSPALRSALRDVNVVVCTGGVGYVSTPTFSRIAACVRDPENLWMVTFVLRVFSFEEVADKLREEHGLVTEKVEGMMFRQRQFTSSEEQKAAVEDVRRKGLDESGLEGDGWFWAECWVTRPRGTEVAMKDILDGRVGTGIRL</sequence>
<comment type="caution">
    <text evidence="1">The sequence shown here is derived from an EMBL/GenBank/DDBJ whole genome shotgun (WGS) entry which is preliminary data.</text>
</comment>
<proteinExistence type="predicted"/>
<accession>A0A167CD65</accession>